<evidence type="ECO:0000313" key="3">
    <source>
        <dbReference type="Proteomes" id="UP000321425"/>
    </source>
</evidence>
<dbReference type="Gene3D" id="3.10.290.30">
    <property type="entry name" value="MM3350-like"/>
    <property type="match status" value="1"/>
</dbReference>
<dbReference type="SUPFAM" id="SSF159941">
    <property type="entry name" value="MM3350-like"/>
    <property type="match status" value="1"/>
</dbReference>
<comment type="caution">
    <text evidence="2">The sequence shown here is derived from an EMBL/GenBank/DDBJ whole genome shotgun (WGS) entry which is preliminary data.</text>
</comment>
<evidence type="ECO:0000259" key="1">
    <source>
        <dbReference type="Pfam" id="PF07929"/>
    </source>
</evidence>
<proteinExistence type="predicted"/>
<organism evidence="2 3">
    <name type="scientific">Alkalibacterium putridalgicola</name>
    <dbReference type="NCBI Taxonomy" id="426703"/>
    <lineage>
        <taxon>Bacteria</taxon>
        <taxon>Bacillati</taxon>
        <taxon>Bacillota</taxon>
        <taxon>Bacilli</taxon>
        <taxon>Lactobacillales</taxon>
        <taxon>Carnobacteriaceae</taxon>
        <taxon>Alkalibacterium</taxon>
    </lineage>
</organism>
<feature type="domain" description="Plasmid pRiA4b Orf3-like" evidence="1">
    <location>
        <begin position="44"/>
        <end position="150"/>
    </location>
</feature>
<dbReference type="RefSeq" id="WP_218142380.1">
    <property type="nucleotide sequence ID" value="NZ_BJUX01000050.1"/>
</dbReference>
<protein>
    <recommendedName>
        <fullName evidence="1">Plasmid pRiA4b Orf3-like domain-containing protein</fullName>
    </recommendedName>
</protein>
<dbReference type="Pfam" id="PF07929">
    <property type="entry name" value="PRiA4_ORF3"/>
    <property type="match status" value="1"/>
</dbReference>
<dbReference type="Proteomes" id="UP000321425">
    <property type="component" value="Unassembled WGS sequence"/>
</dbReference>
<evidence type="ECO:0000313" key="2">
    <source>
        <dbReference type="EMBL" id="GEK90336.1"/>
    </source>
</evidence>
<accession>A0ABQ0V0L0</accession>
<keyword evidence="3" id="KW-1185">Reference proteome</keyword>
<gene>
    <name evidence="2" type="ORF">APU01nite_23750</name>
</gene>
<dbReference type="InterPro" id="IPR012912">
    <property type="entry name" value="Plasmid_pRiA4b_Orf3-like"/>
</dbReference>
<sequence>MTLDEMNAAIAMESGTESLMESLLITDVLGYADEAVSGSGFPVTNELYYEYDYGDSWIVKLTKLKSCEDLVANHSVTKEELDEARETVKTKHKPVCLSRVGLNVMDDVGGLSGFANFLRAINEPEDKEEAADFRRWARSMGWKQKKVDPKKVL</sequence>
<reference evidence="2 3" key="1">
    <citation type="submission" date="2019-07" db="EMBL/GenBank/DDBJ databases">
        <title>Whole genome shotgun sequence of Alkalibacterium putridalgicola NBRC 103243.</title>
        <authorList>
            <person name="Hosoyama A."/>
            <person name="Uohara A."/>
            <person name="Ohji S."/>
            <person name="Ichikawa N."/>
        </authorList>
    </citation>
    <scope>NUCLEOTIDE SEQUENCE [LARGE SCALE GENOMIC DNA]</scope>
    <source>
        <strain evidence="2 3">NBRC 103243</strain>
    </source>
</reference>
<name>A0ABQ0V0L0_9LACT</name>
<dbReference type="EMBL" id="BJUX01000050">
    <property type="protein sequence ID" value="GEK90336.1"/>
    <property type="molecule type" value="Genomic_DNA"/>
</dbReference>
<dbReference type="InterPro" id="IPR024047">
    <property type="entry name" value="MM3350-like_sf"/>
</dbReference>